<organism evidence="9 10">
    <name type="scientific">Thermodesulfobium acidiphilum</name>
    <dbReference type="NCBI Taxonomy" id="1794699"/>
    <lineage>
        <taxon>Bacteria</taxon>
        <taxon>Pseudomonadati</taxon>
        <taxon>Thermodesulfobiota</taxon>
        <taxon>Thermodesulfobiia</taxon>
        <taxon>Thermodesulfobiales</taxon>
        <taxon>Thermodesulfobiaceae</taxon>
        <taxon>Thermodesulfobium</taxon>
    </lineage>
</organism>
<dbReference type="Pfam" id="PF00549">
    <property type="entry name" value="Ligase_CoA"/>
    <property type="match status" value="1"/>
</dbReference>
<protein>
    <submittedName>
        <fullName evidence="9">Succinyl-CoA synthetase (ADP-forming) beta subunit</fullName>
    </submittedName>
</protein>
<gene>
    <name evidence="9" type="ORF">TDSAC_0769</name>
</gene>
<reference evidence="9 10" key="1">
    <citation type="submission" date="2017-04" db="EMBL/GenBank/DDBJ databases">
        <title>Genomic insights into metabolism of Thermodesulfobium acidiphilum.</title>
        <authorList>
            <person name="Toshchakov S.V."/>
            <person name="Frolov E.N."/>
            <person name="Kublanov I.V."/>
            <person name="Samarov N.I."/>
            <person name="Novikov A."/>
            <person name="Lebedinsky A.V."/>
            <person name="Bonch-Osmolovskaya E.A."/>
            <person name="Chernyh N.A."/>
        </authorList>
    </citation>
    <scope>NUCLEOTIDE SEQUENCE [LARGE SCALE GENOMIC DNA]</scope>
    <source>
        <strain evidence="9 10">3127-1</strain>
    </source>
</reference>
<dbReference type="SUPFAM" id="SSF52210">
    <property type="entry name" value="Succinyl-CoA synthetase domains"/>
    <property type="match status" value="1"/>
</dbReference>
<dbReference type="EMBL" id="CP020921">
    <property type="protein sequence ID" value="AWB10132.1"/>
    <property type="molecule type" value="Genomic_DNA"/>
</dbReference>
<dbReference type="Gene3D" id="3.30.1490.20">
    <property type="entry name" value="ATP-grasp fold, A domain"/>
    <property type="match status" value="1"/>
</dbReference>
<dbReference type="PROSITE" id="PS01217">
    <property type="entry name" value="SUCCINYL_COA_LIG_3"/>
    <property type="match status" value="1"/>
</dbReference>
<dbReference type="RefSeq" id="WP_108308954.1">
    <property type="nucleotide sequence ID" value="NZ_CP020921.1"/>
</dbReference>
<keyword evidence="10" id="KW-1185">Reference proteome</keyword>
<keyword evidence="7" id="KW-0067">ATP-binding</keyword>
<evidence type="ECO:0000313" key="10">
    <source>
        <dbReference type="Proteomes" id="UP000244792"/>
    </source>
</evidence>
<dbReference type="PIRSF" id="PIRSF001554">
    <property type="entry name" value="SucCS_beta"/>
    <property type="match status" value="1"/>
</dbReference>
<dbReference type="NCBIfam" id="NF001913">
    <property type="entry name" value="PRK00696.1"/>
    <property type="match status" value="1"/>
</dbReference>
<dbReference type="PANTHER" id="PTHR11815:SF10">
    <property type="entry name" value="SUCCINATE--COA LIGASE [GDP-FORMING] SUBUNIT BETA, MITOCHONDRIAL"/>
    <property type="match status" value="1"/>
</dbReference>
<dbReference type="InterPro" id="IPR011761">
    <property type="entry name" value="ATP-grasp"/>
</dbReference>
<evidence type="ECO:0000313" key="9">
    <source>
        <dbReference type="EMBL" id="AWB10132.1"/>
    </source>
</evidence>
<dbReference type="GO" id="GO:0006099">
    <property type="term" value="P:tricarboxylic acid cycle"/>
    <property type="evidence" value="ECO:0007669"/>
    <property type="project" value="InterPro"/>
</dbReference>
<evidence type="ECO:0000256" key="1">
    <source>
        <dbReference type="ARBA" id="ARBA00001946"/>
    </source>
</evidence>
<dbReference type="Pfam" id="PF08442">
    <property type="entry name" value="ATP-grasp_2"/>
    <property type="match status" value="1"/>
</dbReference>
<dbReference type="AlphaFoldDB" id="A0A2R4W050"/>
<dbReference type="Gene3D" id="3.40.50.261">
    <property type="entry name" value="Succinyl-CoA synthetase domains"/>
    <property type="match status" value="1"/>
</dbReference>
<evidence type="ECO:0000259" key="8">
    <source>
        <dbReference type="PROSITE" id="PS50975"/>
    </source>
</evidence>
<proteinExistence type="inferred from homology"/>
<dbReference type="NCBIfam" id="TIGR01016">
    <property type="entry name" value="sucCoAbeta"/>
    <property type="match status" value="1"/>
</dbReference>
<dbReference type="Gene3D" id="3.30.470.20">
    <property type="entry name" value="ATP-grasp fold, B domain"/>
    <property type="match status" value="1"/>
</dbReference>
<dbReference type="Proteomes" id="UP000244792">
    <property type="component" value="Chromosome"/>
</dbReference>
<comment type="cofactor">
    <cofactor evidence="1">
        <name>Mg(2+)</name>
        <dbReference type="ChEBI" id="CHEBI:18420"/>
    </cofactor>
</comment>
<dbReference type="GO" id="GO:0006104">
    <property type="term" value="P:succinyl-CoA metabolic process"/>
    <property type="evidence" value="ECO:0007669"/>
    <property type="project" value="TreeGrafter"/>
</dbReference>
<dbReference type="InterPro" id="IPR005811">
    <property type="entry name" value="SUCC_ACL_C"/>
</dbReference>
<keyword evidence="4" id="KW-0479">Metal-binding</keyword>
<dbReference type="InterPro" id="IPR016102">
    <property type="entry name" value="Succinyl-CoA_synth-like"/>
</dbReference>
<dbReference type="SUPFAM" id="SSF56059">
    <property type="entry name" value="Glutathione synthetase ATP-binding domain-like"/>
    <property type="match status" value="1"/>
</dbReference>
<dbReference type="InterPro" id="IPR013650">
    <property type="entry name" value="ATP-grasp_succ-CoA_synth-type"/>
</dbReference>
<dbReference type="GO" id="GO:0004775">
    <property type="term" value="F:succinate-CoA ligase (ADP-forming) activity"/>
    <property type="evidence" value="ECO:0007669"/>
    <property type="project" value="TreeGrafter"/>
</dbReference>
<dbReference type="GO" id="GO:0046872">
    <property type="term" value="F:metal ion binding"/>
    <property type="evidence" value="ECO:0007669"/>
    <property type="project" value="UniProtKB-KW"/>
</dbReference>
<dbReference type="InterPro" id="IPR013815">
    <property type="entry name" value="ATP_grasp_subdomain_1"/>
</dbReference>
<evidence type="ECO:0000256" key="2">
    <source>
        <dbReference type="ARBA" id="ARBA00009182"/>
    </source>
</evidence>
<dbReference type="InterPro" id="IPR005809">
    <property type="entry name" value="Succ_CoA_ligase-like_bsu"/>
</dbReference>
<evidence type="ECO:0000256" key="7">
    <source>
        <dbReference type="PROSITE-ProRule" id="PRU00409"/>
    </source>
</evidence>
<keyword evidence="3" id="KW-0436">Ligase</keyword>
<dbReference type="PANTHER" id="PTHR11815">
    <property type="entry name" value="SUCCINYL-COA SYNTHETASE BETA CHAIN"/>
    <property type="match status" value="1"/>
</dbReference>
<dbReference type="PROSITE" id="PS50975">
    <property type="entry name" value="ATP_GRASP"/>
    <property type="match status" value="1"/>
</dbReference>
<accession>A0A2R4W050</accession>
<keyword evidence="5 7" id="KW-0547">Nucleotide-binding</keyword>
<feature type="domain" description="ATP-grasp" evidence="8">
    <location>
        <begin position="8"/>
        <end position="213"/>
    </location>
</feature>
<name>A0A2R4W050_THEAF</name>
<sequence length="365" mass="40861">MRLFEYQAKSILNQYLKVPEGVLVEKENMGQMIKKLNLPCILKAQVKVGGRGKAGGVLKVKDLNELKSSLEKLFSMEIKGEKVNKVLAEELIDIDRELYFSVIFYRPSRRYMMVFCKEGGVDIEQLAEVKPDAINKVKIDPIIGLKDFMIRNLIKDFELYSILNQFIKSAYKIFVEKDLVILEINPLVITKDKELICADAKVEFDDNALYKHPEFEAFLEQSEIKARNLGFSFVPLEGDIGILGNGAGLVLATIDSVTRAGGKCANFLDIGGGAKAERVKSALKFLVEQRQPKGILINVFGGITRADEVAKGLLEFEEEQKLNLPVVVRLSGTKAEEGLEMLRGRFEIVSSLRDGAKKIVELVNQ</sequence>
<evidence type="ECO:0000256" key="3">
    <source>
        <dbReference type="ARBA" id="ARBA00022598"/>
    </source>
</evidence>
<evidence type="ECO:0000256" key="6">
    <source>
        <dbReference type="ARBA" id="ARBA00022842"/>
    </source>
</evidence>
<keyword evidence="6" id="KW-0460">Magnesium</keyword>
<dbReference type="OrthoDB" id="9802602at2"/>
<evidence type="ECO:0000256" key="4">
    <source>
        <dbReference type="ARBA" id="ARBA00022723"/>
    </source>
</evidence>
<dbReference type="KEGG" id="taci:TDSAC_0769"/>
<comment type="similarity">
    <text evidence="2">Belongs to the succinate/malate CoA ligase beta subunit family.</text>
</comment>
<dbReference type="GO" id="GO:0005524">
    <property type="term" value="F:ATP binding"/>
    <property type="evidence" value="ECO:0007669"/>
    <property type="project" value="UniProtKB-UniRule"/>
</dbReference>
<evidence type="ECO:0000256" key="5">
    <source>
        <dbReference type="ARBA" id="ARBA00022741"/>
    </source>
</evidence>
<dbReference type="InterPro" id="IPR017866">
    <property type="entry name" value="Succ-CoA_synthase_bsu_CS"/>
</dbReference>
<dbReference type="GO" id="GO:0042709">
    <property type="term" value="C:succinate-CoA ligase complex"/>
    <property type="evidence" value="ECO:0007669"/>
    <property type="project" value="TreeGrafter"/>
</dbReference>
<dbReference type="FunFam" id="3.30.470.20:FF:000002">
    <property type="entry name" value="Succinate--CoA ligase [ADP-forming] subunit beta"/>
    <property type="match status" value="1"/>
</dbReference>